<dbReference type="PANTHER" id="PTHR40465">
    <property type="entry name" value="CHROMOSOME 1, WHOLE GENOME SHOTGUN SEQUENCE"/>
    <property type="match status" value="1"/>
</dbReference>
<organism evidence="3 4">
    <name type="scientific">Mycena pura</name>
    <dbReference type="NCBI Taxonomy" id="153505"/>
    <lineage>
        <taxon>Eukaryota</taxon>
        <taxon>Fungi</taxon>
        <taxon>Dikarya</taxon>
        <taxon>Basidiomycota</taxon>
        <taxon>Agaricomycotina</taxon>
        <taxon>Agaricomycetes</taxon>
        <taxon>Agaricomycetidae</taxon>
        <taxon>Agaricales</taxon>
        <taxon>Marasmiineae</taxon>
        <taxon>Mycenaceae</taxon>
        <taxon>Mycena</taxon>
    </lineage>
</organism>
<keyword evidence="1" id="KW-0472">Membrane</keyword>
<feature type="transmembrane region" description="Helical" evidence="1">
    <location>
        <begin position="44"/>
        <end position="66"/>
    </location>
</feature>
<keyword evidence="4" id="KW-1185">Reference proteome</keyword>
<feature type="domain" description="DUF6534" evidence="2">
    <location>
        <begin position="163"/>
        <end position="256"/>
    </location>
</feature>
<evidence type="ECO:0000313" key="4">
    <source>
        <dbReference type="Proteomes" id="UP001219525"/>
    </source>
</evidence>
<dbReference type="InterPro" id="IPR045339">
    <property type="entry name" value="DUF6534"/>
</dbReference>
<dbReference type="Proteomes" id="UP001219525">
    <property type="component" value="Unassembled WGS sequence"/>
</dbReference>
<sequence length="327" mass="35065">MAQPATVLYILGAWVLAGSGNLLLQGILLAQFAHYVAMFPTDKLALRAFVVLLIVVTTLKSTLGLVNTWQQNVVFFGDTNRALAWSKAPINKLNVVWAALIAFYVQLFFLQRLWVISRNMYVVGILLVLLVFALAAAVVSTAKTFVTNDFHSPWLGTYLAAGFAGDTLLCGSTVYFLSKLSQESSTPTSTKLNAIVRLTFQSSAPAAVCALVNFACNVGSSRTGGSNRFGAVAIVSNQLLPTLYAISAVWTLNSRERIRLAQSVSLSAGIAHMSSESPSTVSSNVLELGVLPRVGSLGVIPTFAQVRTAHQIDTEEESVKADYLSSP</sequence>
<gene>
    <name evidence="3" type="ORF">GGX14DRAFT_457611</name>
</gene>
<protein>
    <recommendedName>
        <fullName evidence="2">DUF6534 domain-containing protein</fullName>
    </recommendedName>
</protein>
<feature type="transmembrane region" description="Helical" evidence="1">
    <location>
        <begin position="6"/>
        <end position="32"/>
    </location>
</feature>
<comment type="caution">
    <text evidence="3">The sequence shown here is derived from an EMBL/GenBank/DDBJ whole genome shotgun (WGS) entry which is preliminary data.</text>
</comment>
<feature type="transmembrane region" description="Helical" evidence="1">
    <location>
        <begin position="95"/>
        <end position="114"/>
    </location>
</feature>
<keyword evidence="1" id="KW-1133">Transmembrane helix</keyword>
<dbReference type="EMBL" id="JARJCW010000040">
    <property type="protein sequence ID" value="KAJ7206338.1"/>
    <property type="molecule type" value="Genomic_DNA"/>
</dbReference>
<evidence type="ECO:0000256" key="1">
    <source>
        <dbReference type="SAM" id="Phobius"/>
    </source>
</evidence>
<feature type="transmembrane region" description="Helical" evidence="1">
    <location>
        <begin position="121"/>
        <end position="142"/>
    </location>
</feature>
<evidence type="ECO:0000313" key="3">
    <source>
        <dbReference type="EMBL" id="KAJ7206338.1"/>
    </source>
</evidence>
<evidence type="ECO:0000259" key="2">
    <source>
        <dbReference type="Pfam" id="PF20152"/>
    </source>
</evidence>
<proteinExistence type="predicted"/>
<dbReference type="AlphaFoldDB" id="A0AAD6YAV0"/>
<reference evidence="3" key="1">
    <citation type="submission" date="2023-03" db="EMBL/GenBank/DDBJ databases">
        <title>Massive genome expansion in bonnet fungi (Mycena s.s.) driven by repeated elements and novel gene families across ecological guilds.</title>
        <authorList>
            <consortium name="Lawrence Berkeley National Laboratory"/>
            <person name="Harder C.B."/>
            <person name="Miyauchi S."/>
            <person name="Viragh M."/>
            <person name="Kuo A."/>
            <person name="Thoen E."/>
            <person name="Andreopoulos B."/>
            <person name="Lu D."/>
            <person name="Skrede I."/>
            <person name="Drula E."/>
            <person name="Henrissat B."/>
            <person name="Morin E."/>
            <person name="Kohler A."/>
            <person name="Barry K."/>
            <person name="LaButti K."/>
            <person name="Morin E."/>
            <person name="Salamov A."/>
            <person name="Lipzen A."/>
            <person name="Mereny Z."/>
            <person name="Hegedus B."/>
            <person name="Baldrian P."/>
            <person name="Stursova M."/>
            <person name="Weitz H."/>
            <person name="Taylor A."/>
            <person name="Grigoriev I.V."/>
            <person name="Nagy L.G."/>
            <person name="Martin F."/>
            <person name="Kauserud H."/>
        </authorList>
    </citation>
    <scope>NUCLEOTIDE SEQUENCE</scope>
    <source>
        <strain evidence="3">9144</strain>
    </source>
</reference>
<accession>A0AAD6YAV0</accession>
<dbReference type="PANTHER" id="PTHR40465:SF1">
    <property type="entry name" value="DUF6534 DOMAIN-CONTAINING PROTEIN"/>
    <property type="match status" value="1"/>
</dbReference>
<feature type="transmembrane region" description="Helical" evidence="1">
    <location>
        <begin position="154"/>
        <end position="177"/>
    </location>
</feature>
<keyword evidence="1" id="KW-0812">Transmembrane</keyword>
<dbReference type="Pfam" id="PF20152">
    <property type="entry name" value="DUF6534"/>
    <property type="match status" value="1"/>
</dbReference>
<name>A0AAD6YAV0_9AGAR</name>